<proteinExistence type="predicted"/>
<evidence type="ECO:0000259" key="1">
    <source>
        <dbReference type="PROSITE" id="PS50914"/>
    </source>
</evidence>
<dbReference type="Proteomes" id="UP000294576">
    <property type="component" value="Unassembled WGS sequence"/>
</dbReference>
<evidence type="ECO:0000313" key="2">
    <source>
        <dbReference type="EMBL" id="TCU17911.1"/>
    </source>
</evidence>
<reference evidence="2 3" key="1">
    <citation type="submission" date="2019-03" db="EMBL/GenBank/DDBJ databases">
        <title>Genomic Encyclopedia of Type Strains, Phase IV (KMG-V): Genome sequencing to study the core and pangenomes of soil and plant-associated prokaryotes.</title>
        <authorList>
            <person name="Whitman W."/>
        </authorList>
    </citation>
    <scope>NUCLEOTIDE SEQUENCE [LARGE SCALE GENOMIC DNA]</scope>
    <source>
        <strain evidence="2 3">Hc14</strain>
    </source>
</reference>
<dbReference type="AlphaFoldDB" id="A0A4R3Q9F3"/>
<dbReference type="PROSITE" id="PS50914">
    <property type="entry name" value="BON"/>
    <property type="match status" value="1"/>
</dbReference>
<protein>
    <submittedName>
        <fullName evidence="2">BON domain-containing protein</fullName>
    </submittedName>
</protein>
<accession>A0A4R3Q9F3</accession>
<gene>
    <name evidence="2" type="ORF">EV132_10327</name>
</gene>
<dbReference type="InterPro" id="IPR007055">
    <property type="entry name" value="BON_dom"/>
</dbReference>
<comment type="caution">
    <text evidence="2">The sequence shown here is derived from an EMBL/GenBank/DDBJ whole genome shotgun (WGS) entry which is preliminary data.</text>
</comment>
<sequence length="87" mass="9678">MVLRLETWKEYESCCNEGHSSSATKASVESALRAAYDLDAGEITVVVLGRFVVLEGFVRRKGDEDRAAEIAEDIVGKGYVKSRLLRR</sequence>
<organism evidence="2 3">
    <name type="scientific">Rhizobium sullae</name>
    <name type="common">Rhizobium hedysari</name>
    <dbReference type="NCBI Taxonomy" id="50338"/>
    <lineage>
        <taxon>Bacteria</taxon>
        <taxon>Pseudomonadati</taxon>
        <taxon>Pseudomonadota</taxon>
        <taxon>Alphaproteobacteria</taxon>
        <taxon>Hyphomicrobiales</taxon>
        <taxon>Rhizobiaceae</taxon>
        <taxon>Rhizobium/Agrobacterium group</taxon>
        <taxon>Rhizobium</taxon>
    </lineage>
</organism>
<dbReference type="EMBL" id="SMBH01000003">
    <property type="protein sequence ID" value="TCU17911.1"/>
    <property type="molecule type" value="Genomic_DNA"/>
</dbReference>
<dbReference type="Pfam" id="PF04972">
    <property type="entry name" value="BON"/>
    <property type="match status" value="1"/>
</dbReference>
<dbReference type="RefSeq" id="WP_132560134.1">
    <property type="nucleotide sequence ID" value="NZ_SMBH01000003.1"/>
</dbReference>
<name>A0A4R3Q9F3_RHISU</name>
<feature type="domain" description="BON" evidence="1">
    <location>
        <begin position="20"/>
        <end position="87"/>
    </location>
</feature>
<evidence type="ECO:0000313" key="3">
    <source>
        <dbReference type="Proteomes" id="UP000294576"/>
    </source>
</evidence>